<evidence type="ECO:0000256" key="7">
    <source>
        <dbReference type="ARBA" id="ARBA00008299"/>
    </source>
</evidence>
<keyword evidence="13" id="KW-0368">Histidine biosynthesis</keyword>
<dbReference type="GO" id="GO:0004635">
    <property type="term" value="F:phosphoribosyl-AMP cyclohydrolase activity"/>
    <property type="evidence" value="ECO:0007669"/>
    <property type="project" value="UniProtKB-EC"/>
</dbReference>
<keyword evidence="11" id="KW-0378">Hydrolase</keyword>
<organism evidence="16">
    <name type="scientific">marine metagenome</name>
    <dbReference type="NCBI Taxonomy" id="408172"/>
    <lineage>
        <taxon>unclassified sequences</taxon>
        <taxon>metagenomes</taxon>
        <taxon>ecological metagenomes</taxon>
    </lineage>
</organism>
<evidence type="ECO:0000256" key="14">
    <source>
        <dbReference type="ARBA" id="ARBA00023268"/>
    </source>
</evidence>
<comment type="catalytic activity">
    <reaction evidence="1">
        <text>1-(5-phospho-beta-D-ribosyl)-5'-AMP + H2O = 1-(5-phospho-beta-D-ribosyl)-5-[(5-phospho-beta-D-ribosylamino)methylideneamino]imidazole-4-carboxamide</text>
        <dbReference type="Rhea" id="RHEA:20049"/>
        <dbReference type="ChEBI" id="CHEBI:15377"/>
        <dbReference type="ChEBI" id="CHEBI:58435"/>
        <dbReference type="ChEBI" id="CHEBI:59457"/>
        <dbReference type="EC" id="3.5.4.19"/>
    </reaction>
</comment>
<comment type="similarity">
    <text evidence="6">In the C-terminal section; belongs to the PRA-PH family.</text>
</comment>
<dbReference type="SUPFAM" id="SSF141734">
    <property type="entry name" value="HisI-like"/>
    <property type="match status" value="1"/>
</dbReference>
<dbReference type="NCBIfam" id="TIGR03188">
    <property type="entry name" value="histidine_hisI"/>
    <property type="match status" value="1"/>
</dbReference>
<keyword evidence="14" id="KW-0511">Multifunctional enzyme</keyword>
<dbReference type="InterPro" id="IPR008179">
    <property type="entry name" value="HisE"/>
</dbReference>
<comment type="catalytic activity">
    <reaction evidence="2">
        <text>1-(5-phospho-beta-D-ribosyl)-ATP + H2O = 1-(5-phospho-beta-D-ribosyl)-5'-AMP + diphosphate + H(+)</text>
        <dbReference type="Rhea" id="RHEA:22828"/>
        <dbReference type="ChEBI" id="CHEBI:15377"/>
        <dbReference type="ChEBI" id="CHEBI:15378"/>
        <dbReference type="ChEBI" id="CHEBI:33019"/>
        <dbReference type="ChEBI" id="CHEBI:59457"/>
        <dbReference type="ChEBI" id="CHEBI:73183"/>
        <dbReference type="EC" id="3.6.1.31"/>
    </reaction>
</comment>
<dbReference type="UniPathway" id="UPA00031">
    <property type="reaction ID" value="UER00007"/>
</dbReference>
<dbReference type="EMBL" id="UINC01075653">
    <property type="protein sequence ID" value="SVC14045.1"/>
    <property type="molecule type" value="Genomic_DNA"/>
</dbReference>
<dbReference type="PANTHER" id="PTHR42945">
    <property type="entry name" value="HISTIDINE BIOSYNTHESIS BIFUNCTIONAL PROTEIN"/>
    <property type="match status" value="1"/>
</dbReference>
<evidence type="ECO:0000256" key="13">
    <source>
        <dbReference type="ARBA" id="ARBA00023102"/>
    </source>
</evidence>
<dbReference type="InterPro" id="IPR023019">
    <property type="entry name" value="His_synth_HisIE"/>
</dbReference>
<evidence type="ECO:0000256" key="8">
    <source>
        <dbReference type="ARBA" id="ARBA00022490"/>
    </source>
</evidence>
<comment type="subcellular location">
    <subcellularLocation>
        <location evidence="3">Cytoplasm</location>
    </subcellularLocation>
</comment>
<dbReference type="HAMAP" id="MF_01019">
    <property type="entry name" value="HisIE"/>
    <property type="match status" value="1"/>
</dbReference>
<keyword evidence="8" id="KW-0963">Cytoplasm</keyword>
<evidence type="ECO:0000256" key="9">
    <source>
        <dbReference type="ARBA" id="ARBA00022605"/>
    </source>
</evidence>
<dbReference type="GO" id="GO:0000105">
    <property type="term" value="P:L-histidine biosynthetic process"/>
    <property type="evidence" value="ECO:0007669"/>
    <property type="project" value="UniProtKB-UniPathway"/>
</dbReference>
<proteinExistence type="inferred from homology"/>
<comment type="similarity">
    <text evidence="7">In the N-terminal section; belongs to the PRA-CH family.</text>
</comment>
<dbReference type="NCBIfam" id="NF000768">
    <property type="entry name" value="PRK00051.1"/>
    <property type="match status" value="1"/>
</dbReference>
<comment type="pathway">
    <text evidence="5">Amino-acid biosynthesis; L-histidine biosynthesis; L-histidine from 5-phospho-alpha-D-ribose 1-diphosphate: step 2/9.</text>
</comment>
<dbReference type="Gene3D" id="1.10.287.1080">
    <property type="entry name" value="MazG-like"/>
    <property type="match status" value="1"/>
</dbReference>
<dbReference type="InterPro" id="IPR002496">
    <property type="entry name" value="PRib_AMP_CycHydrolase_dom"/>
</dbReference>
<evidence type="ECO:0000256" key="12">
    <source>
        <dbReference type="ARBA" id="ARBA00022840"/>
    </source>
</evidence>
<evidence type="ECO:0000256" key="2">
    <source>
        <dbReference type="ARBA" id="ARBA00001460"/>
    </source>
</evidence>
<keyword evidence="10" id="KW-0547">Nucleotide-binding</keyword>
<sequence>MTEMDVNAFDWDKGDGLLPAVIQDSENLRILMLGYMNKEALAQTIETKRATFFSRSKQRIWTKGETSGNFLDLVSLEIDCDKDTILVQAKPRGPACHLNKETCFNDESGDAVLFLKTLSDIIKQRNQDRPDDSYTTKLFKDGKSRIAQKVGEESVELVLACMKEDKQEILSEAADLVFHIMVLLENAELNISEVCDVLSVRHLDKLHPTLV</sequence>
<reference evidence="16" key="1">
    <citation type="submission" date="2018-05" db="EMBL/GenBank/DDBJ databases">
        <authorList>
            <person name="Lanie J.A."/>
            <person name="Ng W.-L."/>
            <person name="Kazmierczak K.M."/>
            <person name="Andrzejewski T.M."/>
            <person name="Davidsen T.M."/>
            <person name="Wayne K.J."/>
            <person name="Tettelin H."/>
            <person name="Glass J.I."/>
            <person name="Rusch D."/>
            <person name="Podicherti R."/>
            <person name="Tsui H.-C.T."/>
            <person name="Winkler M.E."/>
        </authorList>
    </citation>
    <scope>NUCLEOTIDE SEQUENCE</scope>
</reference>
<dbReference type="SUPFAM" id="SSF101386">
    <property type="entry name" value="all-alpha NTP pyrophosphatases"/>
    <property type="match status" value="1"/>
</dbReference>
<dbReference type="Pfam" id="PF01503">
    <property type="entry name" value="PRA-PH"/>
    <property type="match status" value="1"/>
</dbReference>
<accession>A0A382JQV2</accession>
<evidence type="ECO:0000259" key="15">
    <source>
        <dbReference type="Pfam" id="PF01502"/>
    </source>
</evidence>
<dbReference type="InterPro" id="IPR038019">
    <property type="entry name" value="PRib_AMP_CycHydrolase_sf"/>
</dbReference>
<dbReference type="InterPro" id="IPR021130">
    <property type="entry name" value="PRib-ATP_PPHydrolase-like"/>
</dbReference>
<evidence type="ECO:0000256" key="1">
    <source>
        <dbReference type="ARBA" id="ARBA00000024"/>
    </source>
</evidence>
<evidence type="ECO:0000256" key="3">
    <source>
        <dbReference type="ARBA" id="ARBA00004496"/>
    </source>
</evidence>
<evidence type="ECO:0000256" key="4">
    <source>
        <dbReference type="ARBA" id="ARBA00005169"/>
    </source>
</evidence>
<dbReference type="NCBIfam" id="NF002747">
    <property type="entry name" value="PRK02759.1"/>
    <property type="match status" value="1"/>
</dbReference>
<evidence type="ECO:0000256" key="10">
    <source>
        <dbReference type="ARBA" id="ARBA00022741"/>
    </source>
</evidence>
<comment type="pathway">
    <text evidence="4">Amino-acid biosynthesis; L-histidine biosynthesis; L-histidine from 5-phospho-alpha-D-ribose 1-diphosphate: step 3/9.</text>
</comment>
<keyword evidence="12" id="KW-0067">ATP-binding</keyword>
<dbReference type="GO" id="GO:0005524">
    <property type="term" value="F:ATP binding"/>
    <property type="evidence" value="ECO:0007669"/>
    <property type="project" value="UniProtKB-KW"/>
</dbReference>
<dbReference type="FunFam" id="1.10.287.1080:FF:000002">
    <property type="entry name" value="Histidine biosynthesis bifunctional protein HisIE"/>
    <property type="match status" value="1"/>
</dbReference>
<evidence type="ECO:0000313" key="16">
    <source>
        <dbReference type="EMBL" id="SVC14045.1"/>
    </source>
</evidence>
<keyword evidence="9" id="KW-0028">Amino-acid biosynthesis</keyword>
<dbReference type="Pfam" id="PF01502">
    <property type="entry name" value="PRA-CH"/>
    <property type="match status" value="1"/>
</dbReference>
<evidence type="ECO:0000256" key="5">
    <source>
        <dbReference type="ARBA" id="ARBA00005204"/>
    </source>
</evidence>
<dbReference type="GO" id="GO:0004636">
    <property type="term" value="F:phosphoribosyl-ATP diphosphatase activity"/>
    <property type="evidence" value="ECO:0007669"/>
    <property type="project" value="UniProtKB-EC"/>
</dbReference>
<protein>
    <recommendedName>
        <fullName evidence="15">Phosphoribosyl-AMP cyclohydrolase domain-containing protein</fullName>
    </recommendedName>
</protein>
<dbReference type="HAMAP" id="MF_01020">
    <property type="entry name" value="HisE"/>
    <property type="match status" value="1"/>
</dbReference>
<evidence type="ECO:0000256" key="11">
    <source>
        <dbReference type="ARBA" id="ARBA00022801"/>
    </source>
</evidence>
<name>A0A382JQV2_9ZZZZ</name>
<dbReference type="FunFam" id="3.10.20.810:FF:000001">
    <property type="entry name" value="Histidine biosynthesis bifunctional protein HisIE"/>
    <property type="match status" value="1"/>
</dbReference>
<dbReference type="GO" id="GO:0005737">
    <property type="term" value="C:cytoplasm"/>
    <property type="evidence" value="ECO:0007669"/>
    <property type="project" value="UniProtKB-SubCell"/>
</dbReference>
<dbReference type="PANTHER" id="PTHR42945:SF9">
    <property type="entry name" value="HISTIDINE BIOSYNTHESIS BIFUNCTIONAL PROTEIN HISIE"/>
    <property type="match status" value="1"/>
</dbReference>
<dbReference type="CDD" id="cd11534">
    <property type="entry name" value="NTP-PPase_HisIE_like"/>
    <property type="match status" value="1"/>
</dbReference>
<evidence type="ECO:0000256" key="6">
    <source>
        <dbReference type="ARBA" id="ARBA00007731"/>
    </source>
</evidence>
<gene>
    <name evidence="16" type="ORF">METZ01_LOCUS266899</name>
</gene>
<dbReference type="Gene3D" id="3.10.20.810">
    <property type="entry name" value="Phosphoribosyl-AMP cyclohydrolase"/>
    <property type="match status" value="1"/>
</dbReference>
<feature type="domain" description="Phosphoribosyl-AMP cyclohydrolase" evidence="15">
    <location>
        <begin position="32"/>
        <end position="105"/>
    </location>
</feature>
<dbReference type="AlphaFoldDB" id="A0A382JQV2"/>